<organism evidence="1 2">
    <name type="scientific">Papaver somniferum</name>
    <name type="common">Opium poppy</name>
    <dbReference type="NCBI Taxonomy" id="3469"/>
    <lineage>
        <taxon>Eukaryota</taxon>
        <taxon>Viridiplantae</taxon>
        <taxon>Streptophyta</taxon>
        <taxon>Embryophyta</taxon>
        <taxon>Tracheophyta</taxon>
        <taxon>Spermatophyta</taxon>
        <taxon>Magnoliopsida</taxon>
        <taxon>Ranunculales</taxon>
        <taxon>Papaveraceae</taxon>
        <taxon>Papaveroideae</taxon>
        <taxon>Papaver</taxon>
    </lineage>
</organism>
<evidence type="ECO:0000313" key="1">
    <source>
        <dbReference type="EMBL" id="RZC72540.1"/>
    </source>
</evidence>
<keyword evidence="2" id="KW-1185">Reference proteome</keyword>
<gene>
    <name evidence="1" type="ORF">C5167_048024</name>
</gene>
<accession>A0A4Y7KJL8</accession>
<dbReference type="EMBL" id="CM010722">
    <property type="protein sequence ID" value="RZC72540.1"/>
    <property type="molecule type" value="Genomic_DNA"/>
</dbReference>
<evidence type="ECO:0000313" key="2">
    <source>
        <dbReference type="Proteomes" id="UP000316621"/>
    </source>
</evidence>
<name>A0A4Y7KJL8_PAPSO</name>
<dbReference type="AlphaFoldDB" id="A0A4Y7KJL8"/>
<protein>
    <submittedName>
        <fullName evidence="1">Uncharacterized protein</fullName>
    </submittedName>
</protein>
<dbReference type="Proteomes" id="UP000316621">
    <property type="component" value="Chromosome 8"/>
</dbReference>
<dbReference type="Gramene" id="RZC72540">
    <property type="protein sequence ID" value="RZC72540"/>
    <property type="gene ID" value="C5167_048024"/>
</dbReference>
<reference evidence="1 2" key="1">
    <citation type="journal article" date="2018" name="Science">
        <title>The opium poppy genome and morphinan production.</title>
        <authorList>
            <person name="Guo L."/>
            <person name="Winzer T."/>
            <person name="Yang X."/>
            <person name="Li Y."/>
            <person name="Ning Z."/>
            <person name="He Z."/>
            <person name="Teodor R."/>
            <person name="Lu Y."/>
            <person name="Bowser T.A."/>
            <person name="Graham I.A."/>
            <person name="Ye K."/>
        </authorList>
    </citation>
    <scope>NUCLEOTIDE SEQUENCE [LARGE SCALE GENOMIC DNA]</scope>
    <source>
        <strain evidence="2">cv. HN1</strain>
        <tissue evidence="1">Leaves</tissue>
    </source>
</reference>
<proteinExistence type="predicted"/>
<sequence>MMERFGQRGRYCFETVEGKTEAALQDDDSDLENEFEDFLPATDESSLEAAAWMQKQSAPPAVTTAEGWMQPCQMLVASLQKENGNPGG</sequence>